<feature type="transmembrane region" description="Helical" evidence="1">
    <location>
        <begin position="12"/>
        <end position="31"/>
    </location>
</feature>
<dbReference type="AlphaFoldDB" id="A0A9D1L3U9"/>
<gene>
    <name evidence="2" type="ORF">IAD49_02265</name>
</gene>
<reference evidence="2" key="1">
    <citation type="submission" date="2020-10" db="EMBL/GenBank/DDBJ databases">
        <authorList>
            <person name="Gilroy R."/>
        </authorList>
    </citation>
    <scope>NUCLEOTIDE SEQUENCE</scope>
    <source>
        <strain evidence="2">CHK197-8231</strain>
    </source>
</reference>
<dbReference type="EMBL" id="DVML01000012">
    <property type="protein sequence ID" value="HIU22387.1"/>
    <property type="molecule type" value="Genomic_DNA"/>
</dbReference>
<comment type="caution">
    <text evidence="2">The sequence shown here is derived from an EMBL/GenBank/DDBJ whole genome shotgun (WGS) entry which is preliminary data.</text>
</comment>
<organism evidence="2 3">
    <name type="scientific">Candidatus Fimihabitans intestinipullorum</name>
    <dbReference type="NCBI Taxonomy" id="2840820"/>
    <lineage>
        <taxon>Bacteria</taxon>
        <taxon>Bacillati</taxon>
        <taxon>Mycoplasmatota</taxon>
        <taxon>Mycoplasmatota incertae sedis</taxon>
        <taxon>Candidatus Fimihabitans</taxon>
    </lineage>
</organism>
<dbReference type="Proteomes" id="UP000824087">
    <property type="component" value="Unassembled WGS sequence"/>
</dbReference>
<keyword evidence="1" id="KW-0812">Transmembrane</keyword>
<protein>
    <submittedName>
        <fullName evidence="2">Uncharacterized protein</fullName>
    </submittedName>
</protein>
<proteinExistence type="predicted"/>
<evidence type="ECO:0000313" key="3">
    <source>
        <dbReference type="Proteomes" id="UP000824087"/>
    </source>
</evidence>
<reference evidence="2" key="2">
    <citation type="journal article" date="2021" name="PeerJ">
        <title>Extensive microbial diversity within the chicken gut microbiome revealed by metagenomics and culture.</title>
        <authorList>
            <person name="Gilroy R."/>
            <person name="Ravi A."/>
            <person name="Getino M."/>
            <person name="Pursley I."/>
            <person name="Horton D.L."/>
            <person name="Alikhan N.F."/>
            <person name="Baker D."/>
            <person name="Gharbi K."/>
            <person name="Hall N."/>
            <person name="Watson M."/>
            <person name="Adriaenssens E.M."/>
            <person name="Foster-Nyarko E."/>
            <person name="Jarju S."/>
            <person name="Secka A."/>
            <person name="Antonio M."/>
            <person name="Oren A."/>
            <person name="Chaudhuri R.R."/>
            <person name="La Ragione R."/>
            <person name="Hildebrand F."/>
            <person name="Pallen M.J."/>
        </authorList>
    </citation>
    <scope>NUCLEOTIDE SEQUENCE</scope>
    <source>
        <strain evidence="2">CHK197-8231</strain>
    </source>
</reference>
<accession>A0A9D1L3U9</accession>
<sequence>MNLKQLLHHHRIKIYGAIAILGLGSITLYHMPREENVSAPKTIETEEPAIPEKQNVAPELVLDSSVKTLTEEQKILLQQNISLSNNQYLNQKIRNYKVDYPYSEYFGIDQALQAYHSLPEYVSEHGTNVIKNGVVDESALYECVLANQEQLKENQTRLDDTTLRQICKIITDTINTTIMNEGDYDLGDLNYKLSHLIVAEYKEFSYAYYNPAQNTLGINKTSVYNLASSEPFDDVLKQVIAHETEHLLQAGSALESQERNYVMRFGPCVEFGNLKVNSLYWNWFIEGSAESLALKTTNREDTLTYPQEVKGLEIVQLANNLSQNGSLEKLSLQSNLENVYSYFQCNTDEDKKEILEFMYAMNLVISDSYTSSSEDFYTVYKEANNGNMIDRASYKTDLKESIAMTLTKQFYGNFVNYASSGTYNLEQLMHMMSIYEDELSRLLWYSNSSYRDSYIDFFEFYTQIQSLVFEQIAQQLGRSQEEIVNLYITYHLANEKGDLSFLPSEQQQFYEYIASTRQNDHKNAIIDVYQQLSSFRKK</sequence>
<evidence type="ECO:0000256" key="1">
    <source>
        <dbReference type="SAM" id="Phobius"/>
    </source>
</evidence>
<keyword evidence="1" id="KW-1133">Transmembrane helix</keyword>
<name>A0A9D1L3U9_9BACT</name>
<keyword evidence="1" id="KW-0472">Membrane</keyword>
<evidence type="ECO:0000313" key="2">
    <source>
        <dbReference type="EMBL" id="HIU22387.1"/>
    </source>
</evidence>